<evidence type="ECO:0000313" key="6">
    <source>
        <dbReference type="Proteomes" id="UP000232587"/>
    </source>
</evidence>
<evidence type="ECO:0000256" key="3">
    <source>
        <dbReference type="ARBA" id="ARBA00023163"/>
    </source>
</evidence>
<organism evidence="5 6">
    <name type="scientific">Novosphingobium kunmingense</name>
    <dbReference type="NCBI Taxonomy" id="1211806"/>
    <lineage>
        <taxon>Bacteria</taxon>
        <taxon>Pseudomonadati</taxon>
        <taxon>Pseudomonadota</taxon>
        <taxon>Alphaproteobacteria</taxon>
        <taxon>Sphingomonadales</taxon>
        <taxon>Sphingomonadaceae</taxon>
        <taxon>Novosphingobium</taxon>
    </lineage>
</organism>
<dbReference type="Proteomes" id="UP000232587">
    <property type="component" value="Unassembled WGS sequence"/>
</dbReference>
<dbReference type="SUPFAM" id="SSF51206">
    <property type="entry name" value="cAMP-binding domain-like"/>
    <property type="match status" value="1"/>
</dbReference>
<dbReference type="GO" id="GO:0005829">
    <property type="term" value="C:cytosol"/>
    <property type="evidence" value="ECO:0007669"/>
    <property type="project" value="TreeGrafter"/>
</dbReference>
<evidence type="ECO:0000259" key="4">
    <source>
        <dbReference type="PROSITE" id="PS51063"/>
    </source>
</evidence>
<dbReference type="PROSITE" id="PS51063">
    <property type="entry name" value="HTH_CRP_2"/>
    <property type="match status" value="1"/>
</dbReference>
<keyword evidence="6" id="KW-1185">Reference proteome</keyword>
<evidence type="ECO:0000256" key="2">
    <source>
        <dbReference type="ARBA" id="ARBA00023125"/>
    </source>
</evidence>
<dbReference type="PANTHER" id="PTHR24567:SF74">
    <property type="entry name" value="HTH-TYPE TRANSCRIPTIONAL REGULATOR ARCR"/>
    <property type="match status" value="1"/>
</dbReference>
<comment type="caution">
    <text evidence="5">The sequence shown here is derived from an EMBL/GenBank/DDBJ whole genome shotgun (WGS) entry which is preliminary data.</text>
</comment>
<dbReference type="PANTHER" id="PTHR24567">
    <property type="entry name" value="CRP FAMILY TRANSCRIPTIONAL REGULATORY PROTEIN"/>
    <property type="match status" value="1"/>
</dbReference>
<dbReference type="AlphaFoldDB" id="A0A2N0H662"/>
<dbReference type="GO" id="GO:0003700">
    <property type="term" value="F:DNA-binding transcription factor activity"/>
    <property type="evidence" value="ECO:0007669"/>
    <property type="project" value="TreeGrafter"/>
</dbReference>
<dbReference type="GO" id="GO:0003677">
    <property type="term" value="F:DNA binding"/>
    <property type="evidence" value="ECO:0007669"/>
    <property type="project" value="UniProtKB-KW"/>
</dbReference>
<dbReference type="InterPro" id="IPR014710">
    <property type="entry name" value="RmlC-like_jellyroll"/>
</dbReference>
<keyword evidence="3" id="KW-0804">Transcription</keyword>
<proteinExistence type="predicted"/>
<reference evidence="5 6" key="1">
    <citation type="submission" date="2017-11" db="EMBL/GenBank/DDBJ databases">
        <title>Genomic Encyclopedia of Type Strains, Phase III (KMG-III): the genomes of soil and plant-associated and newly described type strains.</title>
        <authorList>
            <person name="Whitman W."/>
        </authorList>
    </citation>
    <scope>NUCLEOTIDE SEQUENCE [LARGE SCALE GENOMIC DNA]</scope>
    <source>
        <strain evidence="5 6">CGMCC 1.12274</strain>
    </source>
</reference>
<keyword evidence="2" id="KW-0238">DNA-binding</keyword>
<dbReference type="InterPro" id="IPR018490">
    <property type="entry name" value="cNMP-bd_dom_sf"/>
</dbReference>
<evidence type="ECO:0000313" key="5">
    <source>
        <dbReference type="EMBL" id="PKB14424.1"/>
    </source>
</evidence>
<dbReference type="InterPro" id="IPR012318">
    <property type="entry name" value="HTH_CRP"/>
</dbReference>
<accession>A0A2N0H662</accession>
<dbReference type="SUPFAM" id="SSF46785">
    <property type="entry name" value="Winged helix' DNA-binding domain"/>
    <property type="match status" value="1"/>
</dbReference>
<dbReference type="InterPro" id="IPR036390">
    <property type="entry name" value="WH_DNA-bd_sf"/>
</dbReference>
<sequence>MTDETNDLLSALFEDHRVRVSTRVVRQVLNKGDTLYDPGDTIEYCFFPCGAAMATYYVVMDDGAAVETATVGREGALGGIVSHGRLPAFARSTVLHGGTFLKIPLRDLEQLKEDLPSLGRLFNRYADCFVAQVFQSVACNATHTIEQRVARWLTAAIERTGTNDMAITQEQLGELLGVGRTYASRVLQRFKTRGIIDIRRGRLIITDEDALRATACSCNSVIAEHFSTVLGGIYPE</sequence>
<name>A0A2N0H662_9SPHN</name>
<gene>
    <name evidence="5" type="ORF">B0I00_2012</name>
</gene>
<evidence type="ECO:0000256" key="1">
    <source>
        <dbReference type="ARBA" id="ARBA00023015"/>
    </source>
</evidence>
<dbReference type="InterPro" id="IPR050397">
    <property type="entry name" value="Env_Response_Regulators"/>
</dbReference>
<dbReference type="Pfam" id="PF13545">
    <property type="entry name" value="HTH_Crp_2"/>
    <property type="match status" value="1"/>
</dbReference>
<dbReference type="RefSeq" id="WP_232730185.1">
    <property type="nucleotide sequence ID" value="NZ_PHUF01000004.1"/>
</dbReference>
<dbReference type="SMART" id="SM00419">
    <property type="entry name" value="HTH_CRP"/>
    <property type="match status" value="1"/>
</dbReference>
<feature type="domain" description="HTH crp-type" evidence="4">
    <location>
        <begin position="143"/>
        <end position="209"/>
    </location>
</feature>
<dbReference type="Gene3D" id="2.60.120.10">
    <property type="entry name" value="Jelly Rolls"/>
    <property type="match status" value="1"/>
</dbReference>
<protein>
    <submittedName>
        <fullName evidence="5">CRP-like cAMP-binding protein</fullName>
    </submittedName>
</protein>
<keyword evidence="1" id="KW-0805">Transcription regulation</keyword>
<dbReference type="EMBL" id="PHUF01000004">
    <property type="protein sequence ID" value="PKB14424.1"/>
    <property type="molecule type" value="Genomic_DNA"/>
</dbReference>